<evidence type="ECO:0000313" key="2">
    <source>
        <dbReference type="EMBL" id="CAD8125270.1"/>
    </source>
</evidence>
<keyword evidence="3" id="KW-1185">Reference proteome</keyword>
<dbReference type="AlphaFoldDB" id="A0A8S1RE61"/>
<proteinExistence type="predicted"/>
<organism evidence="2 3">
    <name type="scientific">Paramecium sonneborni</name>
    <dbReference type="NCBI Taxonomy" id="65129"/>
    <lineage>
        <taxon>Eukaryota</taxon>
        <taxon>Sar</taxon>
        <taxon>Alveolata</taxon>
        <taxon>Ciliophora</taxon>
        <taxon>Intramacronucleata</taxon>
        <taxon>Oligohymenophorea</taxon>
        <taxon>Peniculida</taxon>
        <taxon>Parameciidae</taxon>
        <taxon>Paramecium</taxon>
    </lineage>
</organism>
<feature type="domain" description="TLDc" evidence="1">
    <location>
        <begin position="5"/>
        <end position="132"/>
    </location>
</feature>
<evidence type="ECO:0000259" key="1">
    <source>
        <dbReference type="Pfam" id="PF07534"/>
    </source>
</evidence>
<accession>A0A8S1RE61</accession>
<name>A0A8S1RE61_9CILI</name>
<sequence>MSHTKCLSKINGKSNLLIIFKSKSGNIFGGYSCQWLQKQNGYVQFDTLSSFLFSQTHNQFYSLKEANKAHAIYRPSSYNPSFGNGYDIYIGSDFTNGSSSLGTAYQIDKYDIQDHTTHLFGQSTPNLEEYEILK</sequence>
<gene>
    <name evidence="2" type="ORF">PSON_ATCC_30995.1.T1570107</name>
</gene>
<reference evidence="2" key="1">
    <citation type="submission" date="2021-01" db="EMBL/GenBank/DDBJ databases">
        <authorList>
            <consortium name="Genoscope - CEA"/>
            <person name="William W."/>
        </authorList>
    </citation>
    <scope>NUCLEOTIDE SEQUENCE</scope>
</reference>
<dbReference type="OrthoDB" id="2414723at2759"/>
<dbReference type="EMBL" id="CAJJDN010000157">
    <property type="protein sequence ID" value="CAD8125270.1"/>
    <property type="molecule type" value="Genomic_DNA"/>
</dbReference>
<dbReference type="Proteomes" id="UP000692954">
    <property type="component" value="Unassembled WGS sequence"/>
</dbReference>
<protein>
    <recommendedName>
        <fullName evidence="1">TLDc domain-containing protein</fullName>
    </recommendedName>
</protein>
<dbReference type="Pfam" id="PF07534">
    <property type="entry name" value="TLD"/>
    <property type="match status" value="1"/>
</dbReference>
<comment type="caution">
    <text evidence="2">The sequence shown here is derived from an EMBL/GenBank/DDBJ whole genome shotgun (WGS) entry which is preliminary data.</text>
</comment>
<evidence type="ECO:0000313" key="3">
    <source>
        <dbReference type="Proteomes" id="UP000692954"/>
    </source>
</evidence>
<dbReference type="InterPro" id="IPR006571">
    <property type="entry name" value="TLDc_dom"/>
</dbReference>